<evidence type="ECO:0000259" key="10">
    <source>
        <dbReference type="Pfam" id="PF00955"/>
    </source>
</evidence>
<keyword evidence="3" id="KW-0813">Transport</keyword>
<evidence type="ECO:0000256" key="4">
    <source>
        <dbReference type="ARBA" id="ARBA00022475"/>
    </source>
</evidence>
<evidence type="ECO:0000256" key="9">
    <source>
        <dbReference type="SAM" id="Phobius"/>
    </source>
</evidence>
<evidence type="ECO:0000313" key="12">
    <source>
        <dbReference type="Proteomes" id="UP000472262"/>
    </source>
</evidence>
<dbReference type="Pfam" id="PF00955">
    <property type="entry name" value="HCO3_cotransp"/>
    <property type="match status" value="3"/>
</dbReference>
<evidence type="ECO:0000256" key="8">
    <source>
        <dbReference type="ARBA" id="ARBA00023136"/>
    </source>
</evidence>
<feature type="domain" description="Bicarbonate transporter-like transmembrane" evidence="10">
    <location>
        <begin position="396"/>
        <end position="477"/>
    </location>
</feature>
<dbReference type="GO" id="GO:0050801">
    <property type="term" value="P:monoatomic ion homeostasis"/>
    <property type="evidence" value="ECO:0007669"/>
    <property type="project" value="TreeGrafter"/>
</dbReference>
<protein>
    <submittedName>
        <fullName evidence="11">Solute carrier family 4 member 11</fullName>
    </submittedName>
</protein>
<evidence type="ECO:0000256" key="1">
    <source>
        <dbReference type="ARBA" id="ARBA00004651"/>
    </source>
</evidence>
<dbReference type="OMA" id="RRAPFYW"/>
<feature type="transmembrane region" description="Helical" evidence="9">
    <location>
        <begin position="287"/>
        <end position="309"/>
    </location>
</feature>
<keyword evidence="7" id="KW-0406">Ion transport</keyword>
<evidence type="ECO:0000256" key="2">
    <source>
        <dbReference type="ARBA" id="ARBA00010993"/>
    </source>
</evidence>
<reference evidence="11" key="2">
    <citation type="submission" date="2025-09" db="UniProtKB">
        <authorList>
            <consortium name="Ensembl"/>
        </authorList>
    </citation>
    <scope>IDENTIFICATION</scope>
</reference>
<dbReference type="Proteomes" id="UP000472262">
    <property type="component" value="Unassembled WGS sequence"/>
</dbReference>
<keyword evidence="4" id="KW-1003">Cell membrane</keyword>
<reference evidence="11" key="1">
    <citation type="submission" date="2025-08" db="UniProtKB">
        <authorList>
            <consortium name="Ensembl"/>
        </authorList>
    </citation>
    <scope>IDENTIFICATION</scope>
</reference>
<dbReference type="GO" id="GO:0016323">
    <property type="term" value="C:basolateral plasma membrane"/>
    <property type="evidence" value="ECO:0007669"/>
    <property type="project" value="TreeGrafter"/>
</dbReference>
<dbReference type="SUPFAM" id="SSF55804">
    <property type="entry name" value="Phoshotransferase/anion transport protein"/>
    <property type="match status" value="1"/>
</dbReference>
<dbReference type="InParanoid" id="A0A672SK59"/>
<feature type="transmembrane region" description="Helical" evidence="9">
    <location>
        <begin position="517"/>
        <end position="535"/>
    </location>
</feature>
<organism evidence="11 12">
    <name type="scientific">Sinocyclocheilus grahami</name>
    <name type="common">Dianchi golden-line fish</name>
    <name type="synonym">Barbus grahami</name>
    <dbReference type="NCBI Taxonomy" id="75366"/>
    <lineage>
        <taxon>Eukaryota</taxon>
        <taxon>Metazoa</taxon>
        <taxon>Chordata</taxon>
        <taxon>Craniata</taxon>
        <taxon>Vertebrata</taxon>
        <taxon>Euteleostomi</taxon>
        <taxon>Actinopterygii</taxon>
        <taxon>Neopterygii</taxon>
        <taxon>Teleostei</taxon>
        <taxon>Ostariophysi</taxon>
        <taxon>Cypriniformes</taxon>
        <taxon>Cyprinidae</taxon>
        <taxon>Cyprininae</taxon>
        <taxon>Sinocyclocheilus</taxon>
    </lineage>
</organism>
<dbReference type="GO" id="GO:0005452">
    <property type="term" value="F:solute:inorganic anion antiporter activity"/>
    <property type="evidence" value="ECO:0007669"/>
    <property type="project" value="InterPro"/>
</dbReference>
<evidence type="ECO:0000313" key="11">
    <source>
        <dbReference type="Ensembl" id="ENSSGRP00000102409.1"/>
    </source>
</evidence>
<feature type="transmembrane region" description="Helical" evidence="9">
    <location>
        <begin position="325"/>
        <end position="348"/>
    </location>
</feature>
<evidence type="ECO:0000256" key="6">
    <source>
        <dbReference type="ARBA" id="ARBA00022989"/>
    </source>
</evidence>
<feature type="domain" description="Bicarbonate transporter-like transmembrane" evidence="10">
    <location>
        <begin position="221"/>
        <end position="380"/>
    </location>
</feature>
<feature type="transmembrane region" description="Helical" evidence="9">
    <location>
        <begin position="257"/>
        <end position="275"/>
    </location>
</feature>
<feature type="transmembrane region" description="Helical" evidence="9">
    <location>
        <begin position="452"/>
        <end position="474"/>
    </location>
</feature>
<dbReference type="InterPro" id="IPR003020">
    <property type="entry name" value="HCO3_transpt_euk"/>
</dbReference>
<dbReference type="PANTHER" id="PTHR11453:SF127">
    <property type="entry name" value="SOLUTE CARRIER FAMILY 4 MEMBER 11"/>
    <property type="match status" value="1"/>
</dbReference>
<name>A0A672SK59_SINGR</name>
<dbReference type="InterPro" id="IPR011531">
    <property type="entry name" value="HCO3_transpt-like_TM_dom"/>
</dbReference>
<dbReference type="FunFam" id="1.10.287.570:FF:000002">
    <property type="entry name" value="Solute carrier family 4 member 11"/>
    <property type="match status" value="1"/>
</dbReference>
<dbReference type="Gene3D" id="1.10.287.570">
    <property type="entry name" value="Helical hairpin bin"/>
    <property type="match status" value="1"/>
</dbReference>
<proteinExistence type="inferred from homology"/>
<comment type="similarity">
    <text evidence="2">Belongs to the anion exchanger (TC 2.A.31) family.</text>
</comment>
<dbReference type="PANTHER" id="PTHR11453">
    <property type="entry name" value="ANION EXCHANGE PROTEIN"/>
    <property type="match status" value="1"/>
</dbReference>
<evidence type="ECO:0000256" key="5">
    <source>
        <dbReference type="ARBA" id="ARBA00022692"/>
    </source>
</evidence>
<dbReference type="Gene3D" id="3.40.930.10">
    <property type="entry name" value="Mannitol-specific EII, Chain A"/>
    <property type="match status" value="1"/>
</dbReference>
<dbReference type="InterPro" id="IPR016152">
    <property type="entry name" value="PTrfase/Anion_transptr"/>
</dbReference>
<dbReference type="Ensembl" id="ENSSGRT00000108900.1">
    <property type="protein sequence ID" value="ENSSGRP00000102409.1"/>
    <property type="gene ID" value="ENSSGRG00000050900.1"/>
</dbReference>
<keyword evidence="5 9" id="KW-0812">Transmembrane</keyword>
<keyword evidence="8 9" id="KW-0472">Membrane</keyword>
<dbReference type="AlphaFoldDB" id="A0A672SK59"/>
<comment type="subcellular location">
    <subcellularLocation>
        <location evidence="1">Cell membrane</location>
        <topology evidence="1">Multi-pass membrane protein</topology>
    </subcellularLocation>
</comment>
<feature type="transmembrane region" description="Helical" evidence="9">
    <location>
        <begin position="418"/>
        <end position="440"/>
    </location>
</feature>
<accession>A0A672SK59</accession>
<keyword evidence="6 9" id="KW-1133">Transmembrane helix</keyword>
<evidence type="ECO:0000256" key="3">
    <source>
        <dbReference type="ARBA" id="ARBA00022448"/>
    </source>
</evidence>
<feature type="transmembrane region" description="Helical" evidence="9">
    <location>
        <begin position="631"/>
        <end position="650"/>
    </location>
</feature>
<dbReference type="GO" id="GO:0006820">
    <property type="term" value="P:monoatomic anion transport"/>
    <property type="evidence" value="ECO:0007669"/>
    <property type="project" value="InterPro"/>
</dbReference>
<sequence length="663" mass="74564">MQAINIDNVSFISSSSFLLQYVKLVDFQEEVRAHRDLDGFLAQASILLDERAASLDEVLHRMLEHVATDGQGSCNAKEVMSALITDAGGQEARNETIQGVTSWLCVLCTAKSLQGRCVCISRLERLQNWGVNCCEIRCVILILAPPQTTAIELGRTFATLFSDISFRQKLLETKTQEDFKQDLVIQRQRLSTAIQKPSLEEETDPHSNKPLKVKDFLRAGRGIYEDLCRRLPLYLSDFTDGILDTNRSLLKYTNTAIFLYIAILLPAIAFGSLNDESTGAEIDVQKTIIGQSIGGVIYWLFVFSLLFVYCSDQRVCDDYDLDFPAFYACVGLWNSLFLILGGIFNVSLFMKLFKRSTEEVIALFISVAFVGDPLKGTIKSRFRALTCKRTAGVAETNIQTENGGVSLPAAMVLCTRERPILCLLLMLETLWLGYALFLIKRSPFLHAKVREVVSDCALPISVVIFSFVGSYLFIDIQPTTQHWLYLMNVLSACGQESCQSIHETTKLLKGTAYHWDLMLSGFINILMSVLGLPWMHAAFPHSTLHVRQLARVEQRLAANILIGLSVFLLPVPLQWIPKPVLYGLFLYIALTSIDGKQMCDRMALLLKEQVRALRASNNYVVVLTLFPPRTIYPFQTIHLFIFLCVFTYTLKNAGLNSTQCWVK</sequence>
<feature type="transmembrane region" description="Helical" evidence="9">
    <location>
        <begin position="556"/>
        <end position="576"/>
    </location>
</feature>
<evidence type="ECO:0000256" key="7">
    <source>
        <dbReference type="ARBA" id="ARBA00023065"/>
    </source>
</evidence>
<feature type="domain" description="Bicarbonate transporter-like transmembrane" evidence="10">
    <location>
        <begin position="503"/>
        <end position="645"/>
    </location>
</feature>
<dbReference type="FunFam" id="3.40.930.10:FF:000019">
    <property type="entry name" value="Solute carrier family 4 member 11"/>
    <property type="match status" value="1"/>
</dbReference>
<keyword evidence="12" id="KW-1185">Reference proteome</keyword>